<sequence>MTTHRQQTKLKYYTDHSTVRCKYGSGCWYLRRKICEFYHPPEDTDKSAQSAFSYRERLAKGRERFQLMTKDLSDSVVLAGPQGSNGQVDDVVDDDHSEPVRITGERVLASFNRIDDNIIAVPGCPPKFVPPIDTLKINNSQDQRRVFPTYTFGLEPLVRAVQCMAPDFDVLGGTCDLVANAGSLYRMFNFLANKSFITIRADLEWRPCENGRGTLLMQQWKSDPDHQVSYGYGESFSTATCQFSPNLPDPLPSSFTHHRVLYYELGGLRFAVHCEADGYYDPGETSPETQKAQKVQLPPSPPVSPKLHMLTPISTGSRFSVLMDDGCSSSSVSSPTLSIKYPCGPDVPIPDEHLVEIKTYDARKLRNWKRRESLGKYNNYPYVRYKPDSQLYFGRIQQLYETGHEVGLFPSNVAVDNVTARLQEWEVEHQDDLRRLVQFVQRLCTLAAASAARGHSRMSLVLPGTQDTATARNRAAKLYVRNDDVSLLPEVL</sequence>
<evidence type="ECO:0000313" key="2">
    <source>
        <dbReference type="EMBL" id="CAK7238165.1"/>
    </source>
</evidence>
<dbReference type="PANTHER" id="PTHR35179">
    <property type="entry name" value="PROTEIN CBG02620"/>
    <property type="match status" value="1"/>
</dbReference>
<evidence type="ECO:0000313" key="3">
    <source>
        <dbReference type="Proteomes" id="UP001642482"/>
    </source>
</evidence>
<keyword evidence="3" id="KW-1185">Reference proteome</keyword>
<comment type="caution">
    <text evidence="2">The sequence shown here is derived from an EMBL/GenBank/DDBJ whole genome shotgun (WGS) entry which is preliminary data.</text>
</comment>
<dbReference type="Proteomes" id="UP001642482">
    <property type="component" value="Unassembled WGS sequence"/>
</dbReference>
<gene>
    <name evidence="2" type="ORF">SEUCBS140593_010391</name>
</gene>
<name>A0ABP0D179_9PEZI</name>
<accession>A0ABP0D179</accession>
<organism evidence="2 3">
    <name type="scientific">Sporothrix eucalyptigena</name>
    <dbReference type="NCBI Taxonomy" id="1812306"/>
    <lineage>
        <taxon>Eukaryota</taxon>
        <taxon>Fungi</taxon>
        <taxon>Dikarya</taxon>
        <taxon>Ascomycota</taxon>
        <taxon>Pezizomycotina</taxon>
        <taxon>Sordariomycetes</taxon>
        <taxon>Sordariomycetidae</taxon>
        <taxon>Ophiostomatales</taxon>
        <taxon>Ophiostomataceae</taxon>
        <taxon>Sporothrix</taxon>
    </lineage>
</organism>
<reference evidence="2 3" key="1">
    <citation type="submission" date="2024-01" db="EMBL/GenBank/DDBJ databases">
        <authorList>
            <person name="Allen C."/>
            <person name="Tagirdzhanova G."/>
        </authorList>
    </citation>
    <scope>NUCLEOTIDE SEQUENCE [LARGE SCALE GENOMIC DNA]</scope>
</reference>
<dbReference type="EMBL" id="CAWUHD010000212">
    <property type="protein sequence ID" value="CAK7238165.1"/>
    <property type="molecule type" value="Genomic_DNA"/>
</dbReference>
<proteinExistence type="predicted"/>
<evidence type="ECO:0008006" key="4">
    <source>
        <dbReference type="Google" id="ProtNLM"/>
    </source>
</evidence>
<dbReference type="PANTHER" id="PTHR35179:SF2">
    <property type="entry name" value="START DOMAIN-CONTAINING PROTEIN"/>
    <property type="match status" value="1"/>
</dbReference>
<feature type="region of interest" description="Disordered" evidence="1">
    <location>
        <begin position="281"/>
        <end position="306"/>
    </location>
</feature>
<evidence type="ECO:0000256" key="1">
    <source>
        <dbReference type="SAM" id="MobiDB-lite"/>
    </source>
</evidence>
<protein>
    <recommendedName>
        <fullName evidence="4">C3H1-type domain-containing protein</fullName>
    </recommendedName>
</protein>